<dbReference type="NCBIfam" id="TIGR02388">
    <property type="entry name" value="rpoC2_cyan"/>
    <property type="match status" value="1"/>
</dbReference>
<accession>C1KR61</accession>
<dbReference type="InParanoid" id="C1KR61"/>
<dbReference type="Pfam" id="PF05000">
    <property type="entry name" value="RNA_pol_Rpb1_4"/>
    <property type="match status" value="1"/>
</dbReference>
<dbReference type="GO" id="GO:0003899">
    <property type="term" value="F:DNA-directed RNA polymerase activity"/>
    <property type="evidence" value="ECO:0007669"/>
    <property type="project" value="UniProtKB-UniRule"/>
</dbReference>
<feature type="binding site" evidence="8">
    <location>
        <position position="282"/>
    </location>
    <ligand>
        <name>Zn(2+)</name>
        <dbReference type="ChEBI" id="CHEBI:29105"/>
    </ligand>
</feature>
<dbReference type="OMA" id="IEGKSDW"/>
<evidence type="ECO:0000313" key="12">
    <source>
        <dbReference type="EMBL" id="ACO55563.1"/>
    </source>
</evidence>
<comment type="subcellular location">
    <subcellularLocation>
        <location evidence="8">Plastid</location>
        <location evidence="8">Chloroplast</location>
    </subcellularLocation>
</comment>
<reference evidence="13" key="1">
    <citation type="journal article" date="2009" name="Science">
        <title>Green evolution and dynamic adaptations revealed by genomes of the marine picoeukaryotes Micromonas.</title>
        <authorList>
            <person name="Worden A.Z."/>
            <person name="Lee J.H."/>
            <person name="Mock T."/>
            <person name="Rouze P."/>
            <person name="Simmons M.P."/>
            <person name="Aerts A.L."/>
            <person name="Allen A.E."/>
            <person name="Cuvelier M.L."/>
            <person name="Derelle E."/>
            <person name="Everett M.V."/>
            <person name="Foulon E."/>
            <person name="Grimwood J."/>
            <person name="Gundlach H."/>
            <person name="Henrissat B."/>
            <person name="Napoli C."/>
            <person name="McDonald S.M."/>
            <person name="Parker M.S."/>
            <person name="Rombauts S."/>
            <person name="Salamov A."/>
            <person name="Von Dassow P."/>
            <person name="Badger J.H."/>
            <person name="Coutinho P.M."/>
            <person name="Demir E."/>
            <person name="Dubchak I."/>
            <person name="Gentemann C."/>
            <person name="Eikrem W."/>
            <person name="Gready J.E."/>
            <person name="John U."/>
            <person name="Lanier W."/>
            <person name="Lindquist E.A."/>
            <person name="Lucas S."/>
            <person name="Mayer K.F."/>
            <person name="Moreau H."/>
            <person name="Not F."/>
            <person name="Otillar R."/>
            <person name="Panaud O."/>
            <person name="Pangilinan J."/>
            <person name="Paulsen I."/>
            <person name="Piegu B."/>
            <person name="Poliakov A."/>
            <person name="Robbens S."/>
            <person name="Schmutz J."/>
            <person name="Toulza E."/>
            <person name="Wyss T."/>
            <person name="Zelensky A."/>
            <person name="Zhou K."/>
            <person name="Armbrust E.V."/>
            <person name="Bhattacharya D."/>
            <person name="Goodenough U.W."/>
            <person name="Van de Peer Y."/>
            <person name="Grigoriev I.V."/>
        </authorList>
    </citation>
    <scope>NUCLEOTIDE SEQUENCE [LARGE SCALE GENOMIC DNA]</scope>
    <source>
        <strain evidence="13">RCC299 / NOUM17</strain>
    </source>
</reference>
<evidence type="ECO:0000259" key="11">
    <source>
        <dbReference type="Pfam" id="PF05000"/>
    </source>
</evidence>
<dbReference type="Gene3D" id="1.10.1790.20">
    <property type="match status" value="1"/>
</dbReference>
<evidence type="ECO:0000256" key="1">
    <source>
        <dbReference type="ARBA" id="ARBA00022478"/>
    </source>
</evidence>
<keyword evidence="3 8" id="KW-0808">Transferase</keyword>
<dbReference type="GO" id="GO:0000428">
    <property type="term" value="C:DNA-directed RNA polymerase complex"/>
    <property type="evidence" value="ECO:0007669"/>
    <property type="project" value="UniProtKB-KW"/>
</dbReference>
<dbReference type="Pfam" id="PF04998">
    <property type="entry name" value="RNA_pol_Rpb1_5"/>
    <property type="match status" value="2"/>
</dbReference>
<feature type="domain" description="RNA polymerase Rpb1" evidence="10">
    <location>
        <begin position="1067"/>
        <end position="1151"/>
    </location>
</feature>
<organism evidence="12 13">
    <name type="scientific">Micromonas commoda (strain RCC299 / NOUM17 / CCMP2709)</name>
    <name type="common">Picoplanktonic green alga</name>
    <dbReference type="NCBI Taxonomy" id="296587"/>
    <lineage>
        <taxon>Eukaryota</taxon>
        <taxon>Viridiplantae</taxon>
        <taxon>Chlorophyta</taxon>
        <taxon>Mamiellophyceae</taxon>
        <taxon>Mamiellales</taxon>
        <taxon>Mamiellaceae</taxon>
        <taxon>Micromonas</taxon>
    </lineage>
</organism>
<dbReference type="Gene3D" id="1.10.132.30">
    <property type="match status" value="1"/>
</dbReference>
<keyword evidence="6 8" id="KW-0862">Zinc</keyword>
<dbReference type="Proteomes" id="UP000002009">
    <property type="component" value="Chloroplast Pltd"/>
</dbReference>
<evidence type="ECO:0000313" key="13">
    <source>
        <dbReference type="Proteomes" id="UP000002009"/>
    </source>
</evidence>
<feature type="binding site" evidence="8">
    <location>
        <position position="288"/>
    </location>
    <ligand>
        <name>Zn(2+)</name>
        <dbReference type="ChEBI" id="CHEBI:29105"/>
    </ligand>
</feature>
<dbReference type="SUPFAM" id="SSF64484">
    <property type="entry name" value="beta and beta-prime subunits of DNA dependent RNA-polymerase"/>
    <property type="match status" value="1"/>
</dbReference>
<comment type="cofactor">
    <cofactor evidence="8">
        <name>Zn(2+)</name>
        <dbReference type="ChEBI" id="CHEBI:29105"/>
    </cofactor>
    <text evidence="8">Binds 1 Zn(2+) ion per subunit.</text>
</comment>
<dbReference type="RefSeq" id="YP_002808639.1">
    <property type="nucleotide sequence ID" value="NC_012575.1"/>
</dbReference>
<dbReference type="InterPro" id="IPR012756">
    <property type="entry name" value="DNA-dir_RpoC2_beta_pp"/>
</dbReference>
<dbReference type="InterPro" id="IPR038120">
    <property type="entry name" value="Rpb1_funnel_sf"/>
</dbReference>
<protein>
    <recommendedName>
        <fullName evidence="8">DNA-directed RNA polymerase subunit beta''</fullName>
        <ecNumber evidence="8">2.7.7.6</ecNumber>
    </recommendedName>
    <alternativeName>
        <fullName evidence="8">PEP</fullName>
    </alternativeName>
    <alternativeName>
        <fullName evidence="8">Plastid-encoded RNA polymerase subunit beta''</fullName>
        <shortName evidence="8">RNA polymerase subunit beta''</shortName>
    </alternativeName>
</protein>
<evidence type="ECO:0000256" key="8">
    <source>
        <dbReference type="HAMAP-Rule" id="MF_01324"/>
    </source>
</evidence>
<evidence type="ECO:0000256" key="7">
    <source>
        <dbReference type="ARBA" id="ARBA00023163"/>
    </source>
</evidence>
<comment type="function">
    <text evidence="8">DNA-dependent RNA polymerase catalyzes the transcription of DNA into RNA using the four ribonucleoside triphosphates as substrates.</text>
</comment>
<dbReference type="GO" id="GO:0006351">
    <property type="term" value="P:DNA-templated transcription"/>
    <property type="evidence" value="ECO:0007669"/>
    <property type="project" value="UniProtKB-UniRule"/>
</dbReference>
<evidence type="ECO:0000259" key="9">
    <source>
        <dbReference type="Pfam" id="PF04983"/>
    </source>
</evidence>
<dbReference type="InterPro" id="IPR007066">
    <property type="entry name" value="RNA_pol_Rpb1_3"/>
</dbReference>
<dbReference type="AlphaFoldDB" id="C1KR61"/>
<dbReference type="InterPro" id="IPR042102">
    <property type="entry name" value="RNA_pol_Rpb1_3_sf"/>
</dbReference>
<keyword evidence="2 12" id="KW-0934">Plastid</keyword>
<dbReference type="STRING" id="296587.C1KR61"/>
<keyword evidence="5 8" id="KW-0479">Metal-binding</keyword>
<evidence type="ECO:0000256" key="3">
    <source>
        <dbReference type="ARBA" id="ARBA00022679"/>
    </source>
</evidence>
<feature type="domain" description="RNA polymerase Rpb1" evidence="9">
    <location>
        <begin position="4"/>
        <end position="58"/>
    </location>
</feature>
<dbReference type="Gene3D" id="1.10.150.390">
    <property type="match status" value="1"/>
</dbReference>
<name>C1KR61_MICCC</name>
<gene>
    <name evidence="8" type="primary">rpoC2</name>
</gene>
<evidence type="ECO:0000256" key="2">
    <source>
        <dbReference type="ARBA" id="ARBA00022640"/>
    </source>
</evidence>
<dbReference type="EC" id="2.7.7.6" evidence="8"/>
<dbReference type="FunCoup" id="C1KR61">
    <property type="interactions" value="45"/>
</dbReference>
<evidence type="ECO:0000259" key="10">
    <source>
        <dbReference type="Pfam" id="PF04998"/>
    </source>
</evidence>
<keyword evidence="4 8" id="KW-0548">Nucleotidyltransferase</keyword>
<evidence type="ECO:0000256" key="6">
    <source>
        <dbReference type="ARBA" id="ARBA00022833"/>
    </source>
</evidence>
<dbReference type="Gene3D" id="1.10.274.100">
    <property type="entry name" value="RNA polymerase Rpb1, domain 3"/>
    <property type="match status" value="1"/>
</dbReference>
<comment type="subunit">
    <text evidence="8">In plastids the minimal PEP RNA polymerase catalytic core is composed of four subunits: alpha, beta, beta', and beta''. When a (nuclear-encoded) sigma factor is associated with the core the holoenzyme is formed, which can initiate transcription.</text>
</comment>
<sequence>MKTFFCNRTVDKSEMKRLIKWVLLNYGTQKATRFVDHLKTLGFHSATLAGISLGIDDLRIPPVKSVFLKNAEKDILDNDLRYTRGQITAVERLEKALDIWNTTNDTLKNEVIAHFRETDIFNPVYMMAFSGARGNISQVRQLVGMRGLMADQQGQVLDFPIRRNFREGLTVTEYMISCYGARKGLVDTALRTANSGYLTRRLVDVAQSVIIQQVDCETTEGLEVIPSDKNEYANIMGRVLLQPVVDEQTGKYLARKNTEISPALAAQLIKLPKVVVRSALTCRLNSVCQLCYGWDLSKHRLVQLGEAVGVLAAQSIGEPGTQLTMRTFHTGGVFAGEATEKVYAPYSGVISYSGTPRGRKVTTRFGEPAFLTVVPVSIKITRPERSKSVILQFPAFTLLFVYPGQYVMFHQSVAELSRIDADSQLPETSGDMKVVEKQLLAPDTGQIYYNKNTAFIRSRQSSRALSNKSVNQVPKVFAGYGFIWILSGLLLRNNLNYRGDYFHKTFQPFTFKPIVDQNGLNSPPSDSYQAAAEKLLKYQGLSSRLKVTPFASYKTVYKQQQQAFAQIDQLVGLKMKLTPSQLFAKNRQKLELPVYTNINFLTAETLSKFDGYTELIPSDRKLFGSSLVLDISINSKLVNWFTAHNKFGFAYDVSNQNSDLNIVTLNSEHKSVTRLWKLSNYPTTGFTVPVEYNVNLVKTTGNYQISLISPTSSSKSKQALKSACLNVFAHKTFGLWRNSCLRSIRKKGLKDSSLRIKLGKSCFRVSTNKSLVRNTNINIPLDIANDLLISTNSHKNESVNFNASVSLVQPYKDASQICQTGPVQDLVQTRVINANNGDHFLNWQEVCKRLLSTSLSIKSRHEKPNRFPLASNLITTGSPISQNSLEYQLPMEVYSTQNGTLTAANKNLNFYYGLEGEIRLPGLAITKQNQHGFKRSGEKCLVVLGQYLRVGDELMPGIRTPYGGQVIHIDETSIILRRVYSYAMSSGSSLLVDQGQLIQKDVSFGTLLSFESDAGDIVQGLPKVDELLEAREPVEKIASSMHAQLATLFLFYSKTYGLREGCRRSLQEIRRMLVNEVQAVYGSQGVFISDKHIEIIVRQMTTYVLITDPGETNLLPGDVIDLRRVEHFEAKKGSNPVQYRPILLGITRASLAAESFIAAASFQETKRVLTRAAVEGQIDWLTGLKENVILGRLIPAGTGLYV</sequence>
<dbReference type="PANTHER" id="PTHR19376:SF68">
    <property type="entry name" value="DNA-DIRECTED RNA POLYMERASE SUBUNIT BETA"/>
    <property type="match status" value="1"/>
</dbReference>
<dbReference type="GO" id="GO:0009507">
    <property type="term" value="C:chloroplast"/>
    <property type="evidence" value="ECO:0007669"/>
    <property type="project" value="UniProtKB-SubCell"/>
</dbReference>
<dbReference type="GO" id="GO:0008270">
    <property type="term" value="F:zinc ion binding"/>
    <property type="evidence" value="ECO:0007669"/>
    <property type="project" value="UniProtKB-UniRule"/>
</dbReference>
<dbReference type="OrthoDB" id="498011at2759"/>
<dbReference type="InterPro" id="IPR007081">
    <property type="entry name" value="RNA_pol_Rpb1_5"/>
</dbReference>
<proteinExistence type="inferred from homology"/>
<evidence type="ECO:0000256" key="5">
    <source>
        <dbReference type="ARBA" id="ARBA00022723"/>
    </source>
</evidence>
<feature type="domain" description="RNA polymerase Rpb1" evidence="11">
    <location>
        <begin position="87"/>
        <end position="159"/>
    </location>
</feature>
<keyword evidence="7 8" id="KW-0804">Transcription</keyword>
<keyword evidence="1 8" id="KW-0240">DNA-directed RNA polymerase</keyword>
<dbReference type="CDD" id="cd02655">
    <property type="entry name" value="RNAP_beta'_C"/>
    <property type="match status" value="1"/>
</dbReference>
<dbReference type="InterPro" id="IPR045867">
    <property type="entry name" value="DNA-dir_RpoC_beta_prime"/>
</dbReference>
<dbReference type="GO" id="GO:0003677">
    <property type="term" value="F:DNA binding"/>
    <property type="evidence" value="ECO:0007669"/>
    <property type="project" value="UniProtKB-UniRule"/>
</dbReference>
<geneLocation type="chloroplast" evidence="12"/>
<dbReference type="PANTHER" id="PTHR19376">
    <property type="entry name" value="DNA-DIRECTED RNA POLYMERASE"/>
    <property type="match status" value="1"/>
</dbReference>
<keyword evidence="12" id="KW-0150">Chloroplast</keyword>
<comment type="similarity">
    <text evidence="8">Belongs to the RNA polymerase beta' chain family. RpoC2 subfamily.</text>
</comment>
<comment type="catalytic activity">
    <reaction evidence="8">
        <text>RNA(n) + a ribonucleoside 5'-triphosphate = RNA(n+1) + diphosphate</text>
        <dbReference type="Rhea" id="RHEA:21248"/>
        <dbReference type="Rhea" id="RHEA-COMP:14527"/>
        <dbReference type="Rhea" id="RHEA-COMP:17342"/>
        <dbReference type="ChEBI" id="CHEBI:33019"/>
        <dbReference type="ChEBI" id="CHEBI:61557"/>
        <dbReference type="ChEBI" id="CHEBI:140395"/>
        <dbReference type="EC" id="2.7.7.6"/>
    </reaction>
</comment>
<evidence type="ECO:0000256" key="4">
    <source>
        <dbReference type="ARBA" id="ARBA00022695"/>
    </source>
</evidence>
<dbReference type="EMBL" id="FJ858267">
    <property type="protein sequence ID" value="ACO55563.1"/>
    <property type="molecule type" value="Genomic_DNA"/>
</dbReference>
<dbReference type="InterPro" id="IPR007083">
    <property type="entry name" value="RNA_pol_Rpb1_4"/>
</dbReference>
<feature type="binding site" evidence="8">
    <location>
        <position position="216"/>
    </location>
    <ligand>
        <name>Zn(2+)</name>
        <dbReference type="ChEBI" id="CHEBI:29105"/>
    </ligand>
</feature>
<feature type="binding site" evidence="8">
    <location>
        <position position="291"/>
    </location>
    <ligand>
        <name>Zn(2+)</name>
        <dbReference type="ChEBI" id="CHEBI:29105"/>
    </ligand>
</feature>
<dbReference type="Pfam" id="PF04983">
    <property type="entry name" value="RNA_pol_Rpb1_3"/>
    <property type="match status" value="1"/>
</dbReference>
<feature type="domain" description="RNA polymerase Rpb1" evidence="10">
    <location>
        <begin position="168"/>
        <end position="361"/>
    </location>
</feature>
<keyword evidence="13" id="KW-1185">Reference proteome</keyword>
<dbReference type="HAMAP" id="MF_01324">
    <property type="entry name" value="RNApol_bact_RpoC2"/>
    <property type="match status" value="1"/>
</dbReference>